<dbReference type="GO" id="GO:0005886">
    <property type="term" value="C:plasma membrane"/>
    <property type="evidence" value="ECO:0007669"/>
    <property type="project" value="UniProtKB-SubCell"/>
</dbReference>
<dbReference type="PROSITE" id="PS00211">
    <property type="entry name" value="ABC_TRANSPORTER_1"/>
    <property type="match status" value="2"/>
</dbReference>
<name>A0A6A7YDI4_9HYPH</name>
<dbReference type="InterPro" id="IPR013563">
    <property type="entry name" value="Oligopep_ABC_C"/>
</dbReference>
<keyword evidence="3" id="KW-0813">Transport</keyword>
<comment type="subcellular location">
    <subcellularLocation>
        <location evidence="1">Cell inner membrane</location>
        <topology evidence="1">Peripheral membrane protein</topology>
    </subcellularLocation>
</comment>
<evidence type="ECO:0000256" key="4">
    <source>
        <dbReference type="ARBA" id="ARBA00022475"/>
    </source>
</evidence>
<keyword evidence="4" id="KW-1003">Cell membrane</keyword>
<dbReference type="PANTHER" id="PTHR43297">
    <property type="entry name" value="OLIGOPEPTIDE TRANSPORT ATP-BINDING PROTEIN APPD"/>
    <property type="match status" value="1"/>
</dbReference>
<dbReference type="Gene3D" id="3.40.50.300">
    <property type="entry name" value="P-loop containing nucleotide triphosphate hydrolases"/>
    <property type="match status" value="2"/>
</dbReference>
<feature type="domain" description="ABC transporter" evidence="8">
    <location>
        <begin position="22"/>
        <end position="271"/>
    </location>
</feature>
<evidence type="ECO:0000256" key="2">
    <source>
        <dbReference type="ARBA" id="ARBA00005417"/>
    </source>
</evidence>
<evidence type="ECO:0000259" key="8">
    <source>
        <dbReference type="PROSITE" id="PS50893"/>
    </source>
</evidence>
<dbReference type="InterPro" id="IPR003439">
    <property type="entry name" value="ABC_transporter-like_ATP-bd"/>
</dbReference>
<keyword evidence="6 9" id="KW-0067">ATP-binding</keyword>
<gene>
    <name evidence="9" type="ORF">F0357_23110</name>
</gene>
<dbReference type="CDD" id="cd03257">
    <property type="entry name" value="ABC_NikE_OppD_transporters"/>
    <property type="match status" value="2"/>
</dbReference>
<dbReference type="InterPro" id="IPR027417">
    <property type="entry name" value="P-loop_NTPase"/>
</dbReference>
<dbReference type="PROSITE" id="PS50893">
    <property type="entry name" value="ABC_TRANSPORTER_2"/>
    <property type="match status" value="2"/>
</dbReference>
<dbReference type="RefSeq" id="WP_153490909.1">
    <property type="nucleotide sequence ID" value="NZ_VWNA01000003.1"/>
</dbReference>
<dbReference type="InterPro" id="IPR017871">
    <property type="entry name" value="ABC_transporter-like_CS"/>
</dbReference>
<accession>A0A6A7YDI4</accession>
<dbReference type="Proteomes" id="UP000332515">
    <property type="component" value="Unassembled WGS sequence"/>
</dbReference>
<dbReference type="PANTHER" id="PTHR43297:SF2">
    <property type="entry name" value="DIPEPTIDE TRANSPORT ATP-BINDING PROTEIN DPPD"/>
    <property type="match status" value="1"/>
</dbReference>
<evidence type="ECO:0000313" key="10">
    <source>
        <dbReference type="Proteomes" id="UP000332515"/>
    </source>
</evidence>
<evidence type="ECO:0000256" key="3">
    <source>
        <dbReference type="ARBA" id="ARBA00022448"/>
    </source>
</evidence>
<evidence type="ECO:0000256" key="6">
    <source>
        <dbReference type="ARBA" id="ARBA00022840"/>
    </source>
</evidence>
<keyword evidence="7" id="KW-0472">Membrane</keyword>
<feature type="domain" description="ABC transporter" evidence="8">
    <location>
        <begin position="309"/>
        <end position="553"/>
    </location>
</feature>
<proteinExistence type="inferred from homology"/>
<dbReference type="GO" id="GO:0005524">
    <property type="term" value="F:ATP binding"/>
    <property type="evidence" value="ECO:0007669"/>
    <property type="project" value="UniProtKB-KW"/>
</dbReference>
<protein>
    <submittedName>
        <fullName evidence="9">ABC transporter ATP-binding protein</fullName>
    </submittedName>
</protein>
<dbReference type="InterPro" id="IPR050388">
    <property type="entry name" value="ABC_Ni/Peptide_Import"/>
</dbReference>
<dbReference type="AlphaFoldDB" id="A0A6A7YDI4"/>
<dbReference type="NCBIfam" id="NF008453">
    <property type="entry name" value="PRK11308.1"/>
    <property type="match status" value="2"/>
</dbReference>
<dbReference type="Pfam" id="PF00005">
    <property type="entry name" value="ABC_tran"/>
    <property type="match status" value="2"/>
</dbReference>
<dbReference type="SUPFAM" id="SSF52540">
    <property type="entry name" value="P-loop containing nucleoside triphosphate hydrolases"/>
    <property type="match status" value="2"/>
</dbReference>
<dbReference type="GO" id="GO:0015833">
    <property type="term" value="P:peptide transport"/>
    <property type="evidence" value="ECO:0007669"/>
    <property type="project" value="InterPro"/>
</dbReference>
<dbReference type="SMART" id="SM00382">
    <property type="entry name" value="AAA"/>
    <property type="match status" value="2"/>
</dbReference>
<comment type="similarity">
    <text evidence="2">Belongs to the ABC transporter superfamily.</text>
</comment>
<organism evidence="9 10">
    <name type="scientific">Segnochrobactrum spirostomi</name>
    <dbReference type="NCBI Taxonomy" id="2608987"/>
    <lineage>
        <taxon>Bacteria</taxon>
        <taxon>Pseudomonadati</taxon>
        <taxon>Pseudomonadota</taxon>
        <taxon>Alphaproteobacteria</taxon>
        <taxon>Hyphomicrobiales</taxon>
        <taxon>Segnochrobactraceae</taxon>
        <taxon>Segnochrobactrum</taxon>
    </lineage>
</organism>
<evidence type="ECO:0000256" key="7">
    <source>
        <dbReference type="ARBA" id="ARBA00023136"/>
    </source>
</evidence>
<evidence type="ECO:0000256" key="5">
    <source>
        <dbReference type="ARBA" id="ARBA00022741"/>
    </source>
</evidence>
<keyword evidence="10" id="KW-1185">Reference proteome</keyword>
<dbReference type="EMBL" id="VWNA01000003">
    <property type="protein sequence ID" value="MQT15489.1"/>
    <property type="molecule type" value="Genomic_DNA"/>
</dbReference>
<keyword evidence="5" id="KW-0547">Nucleotide-binding</keyword>
<reference evidence="9 10" key="1">
    <citation type="submission" date="2019-09" db="EMBL/GenBank/DDBJ databases">
        <title>Segnochrobactrum spirostomi gen. nov., sp. nov., isolated from the ciliate Spirostomum cf. yagiui and description of a novel family, Segnochrobactraceae fam. nov. within the order Rhizobiales of the class Alphaproteobacteria.</title>
        <authorList>
            <person name="Akter S."/>
            <person name="Shazib S.U.A."/>
            <person name="Shin M.K."/>
        </authorList>
    </citation>
    <scope>NUCLEOTIDE SEQUENCE [LARGE SCALE GENOMIC DNA]</scope>
    <source>
        <strain evidence="9 10">Sp-1</strain>
    </source>
</reference>
<evidence type="ECO:0000256" key="1">
    <source>
        <dbReference type="ARBA" id="ARBA00004417"/>
    </source>
</evidence>
<sequence>MSATIAASAGPTPATRTPLLSIEALNVWFALGNAVGSPEAHVVRDVSLHLEAGECYGLIGESGSGKTTTIQAVMGLLPSSARVGGRIVLNGENILARGEASVAPHRWKDVAMVFQGAMNALNPVKTVGWQIAEAMEVHGMARGRAGLQRVGDLLGLVGIAPDQAARYPHQFSGGMRQRAIIAMALACNPKVLLADEPTTALDVMIQKQVLELLVRLGRELQLGVILVTHDLGVVAETCARAGVMLKGELVEQGAVTQLYHHPAHPYTGRLFKAAPTLAAAIAGSPVALKGDDAPLLRLEGLRVAYATAPRFADIVLRRRPPEKQAVDGISLSVRRGDLVALVGQSGCGKTSTLQATLGMVPANGGHILFEGRDLTGLPPAEWRRVRRRMQMIYQDPYEALDSRFRVGETVAEPLGIHEPGLPRTERAARVNAALEAVGLSPAARFVHRYPHELSGGQRQRVAIAASIILRPSLLLADEPVSMLDVSVRTGILDLLRALCRTQAMGILMITHDLSTAADYADRIAVMHNGRIVEEGPPAEVVGAPKAAYTRALMAAIPRLDPSLRASA</sequence>
<comment type="caution">
    <text evidence="9">The sequence shown here is derived from an EMBL/GenBank/DDBJ whole genome shotgun (WGS) entry which is preliminary data.</text>
</comment>
<dbReference type="GO" id="GO:0016887">
    <property type="term" value="F:ATP hydrolysis activity"/>
    <property type="evidence" value="ECO:0007669"/>
    <property type="project" value="InterPro"/>
</dbReference>
<dbReference type="InterPro" id="IPR003593">
    <property type="entry name" value="AAA+_ATPase"/>
</dbReference>
<evidence type="ECO:0000313" key="9">
    <source>
        <dbReference type="EMBL" id="MQT15489.1"/>
    </source>
</evidence>
<dbReference type="Pfam" id="PF08352">
    <property type="entry name" value="oligo_HPY"/>
    <property type="match status" value="2"/>
</dbReference>